<dbReference type="WBParaSite" id="L893_g20565.t1">
    <property type="protein sequence ID" value="L893_g20565.t1"/>
    <property type="gene ID" value="L893_g20565"/>
</dbReference>
<evidence type="ECO:0000256" key="1">
    <source>
        <dbReference type="SAM" id="MobiDB-lite"/>
    </source>
</evidence>
<dbReference type="Proteomes" id="UP000095287">
    <property type="component" value="Unplaced"/>
</dbReference>
<evidence type="ECO:0000313" key="2">
    <source>
        <dbReference type="Proteomes" id="UP000095287"/>
    </source>
</evidence>
<accession>A0A1I7YWI8</accession>
<feature type="region of interest" description="Disordered" evidence="1">
    <location>
        <begin position="65"/>
        <end position="94"/>
    </location>
</feature>
<protein>
    <submittedName>
        <fullName evidence="3">Integron gene cassette protein</fullName>
    </submittedName>
</protein>
<feature type="compositionally biased region" description="Basic residues" evidence="1">
    <location>
        <begin position="68"/>
        <end position="77"/>
    </location>
</feature>
<evidence type="ECO:0000313" key="3">
    <source>
        <dbReference type="WBParaSite" id="L893_g20565.t1"/>
    </source>
</evidence>
<reference evidence="3" key="1">
    <citation type="submission" date="2016-11" db="UniProtKB">
        <authorList>
            <consortium name="WormBaseParasite"/>
        </authorList>
    </citation>
    <scope>IDENTIFICATION</scope>
</reference>
<proteinExistence type="predicted"/>
<organism evidence="2 3">
    <name type="scientific">Steinernema glaseri</name>
    <dbReference type="NCBI Taxonomy" id="37863"/>
    <lineage>
        <taxon>Eukaryota</taxon>
        <taxon>Metazoa</taxon>
        <taxon>Ecdysozoa</taxon>
        <taxon>Nematoda</taxon>
        <taxon>Chromadorea</taxon>
        <taxon>Rhabditida</taxon>
        <taxon>Tylenchina</taxon>
        <taxon>Panagrolaimomorpha</taxon>
        <taxon>Strongyloidoidea</taxon>
        <taxon>Steinernematidae</taxon>
        <taxon>Steinernema</taxon>
    </lineage>
</organism>
<keyword evidence="2" id="KW-1185">Reference proteome</keyword>
<dbReference type="AlphaFoldDB" id="A0A1I7YWI8"/>
<name>A0A1I7YWI8_9BILA</name>
<sequence length="94" mass="10681">MHNSLILAHVAPDSQPALPYPSSRGPFGRRSLSCPFAANSRHLRLFFVFTDRTSRNVSDVLGEAMTKRTNKERRRRSNKIDSPQAFQWVAPGRD</sequence>